<gene>
    <name evidence="2" type="ORF">LCGC14_3026980</name>
</gene>
<dbReference type="EMBL" id="LAZR01063099">
    <property type="protein sequence ID" value="KKK60174.1"/>
    <property type="molecule type" value="Genomic_DNA"/>
</dbReference>
<dbReference type="InterPro" id="IPR052548">
    <property type="entry name" value="Type_VII_TA_antitoxin"/>
</dbReference>
<evidence type="ECO:0000313" key="2">
    <source>
        <dbReference type="EMBL" id="KKK60174.1"/>
    </source>
</evidence>
<dbReference type="CDD" id="cd05403">
    <property type="entry name" value="NT_KNTase_like"/>
    <property type="match status" value="1"/>
</dbReference>
<dbReference type="InterPro" id="IPR043519">
    <property type="entry name" value="NT_sf"/>
</dbReference>
<reference evidence="2" key="1">
    <citation type="journal article" date="2015" name="Nature">
        <title>Complex archaea that bridge the gap between prokaryotes and eukaryotes.</title>
        <authorList>
            <person name="Spang A."/>
            <person name="Saw J.H."/>
            <person name="Jorgensen S.L."/>
            <person name="Zaremba-Niedzwiedzka K."/>
            <person name="Martijn J."/>
            <person name="Lind A.E."/>
            <person name="van Eijk R."/>
            <person name="Schleper C."/>
            <person name="Guy L."/>
            <person name="Ettema T.J."/>
        </authorList>
    </citation>
    <scope>NUCLEOTIDE SEQUENCE</scope>
</reference>
<dbReference type="AlphaFoldDB" id="A0A0F8Z159"/>
<dbReference type="GO" id="GO:0016779">
    <property type="term" value="F:nucleotidyltransferase activity"/>
    <property type="evidence" value="ECO:0007669"/>
    <property type="project" value="InterPro"/>
</dbReference>
<protein>
    <recommendedName>
        <fullName evidence="1">Polymerase nucleotidyl transferase domain-containing protein</fullName>
    </recommendedName>
</protein>
<dbReference type="PANTHER" id="PTHR33933">
    <property type="entry name" value="NUCLEOTIDYLTRANSFERASE"/>
    <property type="match status" value="1"/>
</dbReference>
<sequence>MMKPYLKKPLFDQIKLKLEKAVLKFNIRGAVVFGSKVKGTDKTCSDTDIMIVANNINPKRQRRGFEIAQIKSLFSGVPLDILLITPEETASNFRNHNPLFLDIAEDGLITLNHLYWGFLITQIPNM</sequence>
<proteinExistence type="predicted"/>
<dbReference type="Pfam" id="PF01909">
    <property type="entry name" value="NTP_transf_2"/>
    <property type="match status" value="1"/>
</dbReference>
<organism evidence="2">
    <name type="scientific">marine sediment metagenome</name>
    <dbReference type="NCBI Taxonomy" id="412755"/>
    <lineage>
        <taxon>unclassified sequences</taxon>
        <taxon>metagenomes</taxon>
        <taxon>ecological metagenomes</taxon>
    </lineage>
</organism>
<dbReference type="Gene3D" id="3.30.460.10">
    <property type="entry name" value="Beta Polymerase, domain 2"/>
    <property type="match status" value="1"/>
</dbReference>
<dbReference type="InterPro" id="IPR002934">
    <property type="entry name" value="Polymerase_NTP_transf_dom"/>
</dbReference>
<accession>A0A0F8Z159</accession>
<comment type="caution">
    <text evidence="2">The sequence shown here is derived from an EMBL/GenBank/DDBJ whole genome shotgun (WGS) entry which is preliminary data.</text>
</comment>
<feature type="domain" description="Polymerase nucleotidyl transferase" evidence="1">
    <location>
        <begin position="17"/>
        <end position="89"/>
    </location>
</feature>
<evidence type="ECO:0000259" key="1">
    <source>
        <dbReference type="Pfam" id="PF01909"/>
    </source>
</evidence>
<dbReference type="SUPFAM" id="SSF81301">
    <property type="entry name" value="Nucleotidyltransferase"/>
    <property type="match status" value="1"/>
</dbReference>
<dbReference type="PANTHER" id="PTHR33933:SF1">
    <property type="entry name" value="PROTEIN ADENYLYLTRANSFERASE MNTA-RELATED"/>
    <property type="match status" value="1"/>
</dbReference>
<name>A0A0F8Z159_9ZZZZ</name>